<dbReference type="STRING" id="571438.SAMN05192586_103104"/>
<keyword evidence="12" id="KW-0456">Lyase</keyword>
<dbReference type="InterPro" id="IPR034457">
    <property type="entry name" value="Organic_radical-activating"/>
</dbReference>
<evidence type="ECO:0000259" key="11">
    <source>
        <dbReference type="PROSITE" id="PS51918"/>
    </source>
</evidence>
<keyword evidence="7" id="KW-0560">Oxidoreductase</keyword>
<dbReference type="SUPFAM" id="SSF54862">
    <property type="entry name" value="4Fe-4S ferredoxins"/>
    <property type="match status" value="1"/>
</dbReference>
<gene>
    <name evidence="12" type="ORF">SAMN05192586_103104</name>
</gene>
<dbReference type="SFLD" id="SFLDS00029">
    <property type="entry name" value="Radical_SAM"/>
    <property type="match status" value="1"/>
</dbReference>
<dbReference type="InterPro" id="IPR001989">
    <property type="entry name" value="Radical_activat_CS"/>
</dbReference>
<dbReference type="RefSeq" id="WP_092152859.1">
    <property type="nucleotide sequence ID" value="NZ_FNBX01000003.1"/>
</dbReference>
<keyword evidence="6" id="KW-0479">Metal-binding</keyword>
<dbReference type="PROSITE" id="PS00198">
    <property type="entry name" value="4FE4S_FER_1"/>
    <property type="match status" value="2"/>
</dbReference>
<dbReference type="InterPro" id="IPR058240">
    <property type="entry name" value="rSAM_sf"/>
</dbReference>
<feature type="domain" description="Radical SAM core" evidence="11">
    <location>
        <begin position="17"/>
        <end position="304"/>
    </location>
</feature>
<dbReference type="OrthoDB" id="9782387at2"/>
<evidence type="ECO:0000256" key="2">
    <source>
        <dbReference type="ARBA" id="ARBA00009777"/>
    </source>
</evidence>
<reference evidence="13" key="1">
    <citation type="submission" date="2016-10" db="EMBL/GenBank/DDBJ databases">
        <authorList>
            <person name="Varghese N."/>
            <person name="Submissions S."/>
        </authorList>
    </citation>
    <scope>NUCLEOTIDE SEQUENCE [LARGE SCALE GENOMIC DNA]</scope>
    <source>
        <strain evidence="13">KHC7</strain>
    </source>
</reference>
<keyword evidence="13" id="KW-1185">Reference proteome</keyword>
<dbReference type="GO" id="GO:0046872">
    <property type="term" value="F:metal ion binding"/>
    <property type="evidence" value="ECO:0007669"/>
    <property type="project" value="UniProtKB-KW"/>
</dbReference>
<dbReference type="Pfam" id="PF04055">
    <property type="entry name" value="Radical_SAM"/>
    <property type="match status" value="1"/>
</dbReference>
<dbReference type="SFLD" id="SFLDG01066">
    <property type="entry name" value="organic_radical-activating_enz"/>
    <property type="match status" value="1"/>
</dbReference>
<dbReference type="Pfam" id="PF13353">
    <property type="entry name" value="Fer4_12"/>
    <property type="match status" value="1"/>
</dbReference>
<dbReference type="Proteomes" id="UP000199355">
    <property type="component" value="Unassembled WGS sequence"/>
</dbReference>
<dbReference type="NCBIfam" id="TIGR02494">
    <property type="entry name" value="PFLE_PFLC"/>
    <property type="match status" value="1"/>
</dbReference>
<dbReference type="InterPro" id="IPR040074">
    <property type="entry name" value="BssD/PflA/YjjW"/>
</dbReference>
<dbReference type="PROSITE" id="PS01087">
    <property type="entry name" value="RADICAL_ACTIVATING"/>
    <property type="match status" value="1"/>
</dbReference>
<keyword evidence="4" id="KW-0004">4Fe-4S</keyword>
<name>A0A1G7JQ22_9BACT</name>
<comment type="cofactor">
    <cofactor evidence="1">
        <name>[4Fe-4S] cluster</name>
        <dbReference type="ChEBI" id="CHEBI:49883"/>
    </cofactor>
</comment>
<dbReference type="InterPro" id="IPR013785">
    <property type="entry name" value="Aldolase_TIM"/>
</dbReference>
<comment type="subunit">
    <text evidence="3">Monomer.</text>
</comment>
<dbReference type="PANTHER" id="PTHR30352">
    <property type="entry name" value="PYRUVATE FORMATE-LYASE-ACTIVATING ENZYME"/>
    <property type="match status" value="1"/>
</dbReference>
<dbReference type="Gene3D" id="3.80.30.10">
    <property type="entry name" value="pyruvate-formate lyase- activating enzyme"/>
    <property type="match status" value="1"/>
</dbReference>
<dbReference type="GO" id="GO:0016829">
    <property type="term" value="F:lyase activity"/>
    <property type="evidence" value="ECO:0007669"/>
    <property type="project" value="UniProtKB-KW"/>
</dbReference>
<evidence type="ECO:0000313" key="12">
    <source>
        <dbReference type="EMBL" id="SDF27050.1"/>
    </source>
</evidence>
<evidence type="ECO:0000256" key="4">
    <source>
        <dbReference type="ARBA" id="ARBA00022485"/>
    </source>
</evidence>
<dbReference type="UniPathway" id="UPA01069"/>
<dbReference type="GO" id="GO:0051539">
    <property type="term" value="F:4 iron, 4 sulfur cluster binding"/>
    <property type="evidence" value="ECO:0007669"/>
    <property type="project" value="UniProtKB-KW"/>
</dbReference>
<sequence length="310" mass="34595">MIERKANVFNIQKYNMYDGPGIRTLVFFKGCPLRCLWCSNPESQHGRYEVLFKKDLCVHCGACVPVCPVGIHSLVNAHSTHVVDRTKDCIRCEACVRACPQAALAIAGERRSISELLEVVEQDWLFYENSGGGLTVGGGEPLLQHEALANLLLACKQKGIRTAIETSGYAKPEALRQVAEICDLFLFDIKHMDADRHYALTGVRNESILANLQWLLENGCAVNIRMPLLKGYNDDTEEIRAVGSFLACHAERNNFKGIDLLPYHRLGVGKYAQLDRDYAIADNPAPDDADLDRIREILQGFGLTARVIRH</sequence>
<dbReference type="PROSITE" id="PS51918">
    <property type="entry name" value="RADICAL_SAM"/>
    <property type="match status" value="1"/>
</dbReference>
<dbReference type="InterPro" id="IPR012839">
    <property type="entry name" value="Organic_radical_activase"/>
</dbReference>
<dbReference type="Gene3D" id="3.20.20.70">
    <property type="entry name" value="Aldolase class I"/>
    <property type="match status" value="1"/>
</dbReference>
<dbReference type="HAMAP" id="MF_02059">
    <property type="entry name" value="Activ_enz_CutD"/>
    <property type="match status" value="1"/>
</dbReference>
<dbReference type="SFLD" id="SFLDG01118">
    <property type="entry name" value="activating_enzymes__group_2"/>
    <property type="match status" value="1"/>
</dbReference>
<accession>A0A1G7JQ22</accession>
<feature type="domain" description="4Fe-4S ferredoxin-type" evidence="10">
    <location>
        <begin position="48"/>
        <end position="77"/>
    </location>
</feature>
<evidence type="ECO:0000313" key="13">
    <source>
        <dbReference type="Proteomes" id="UP000199355"/>
    </source>
</evidence>
<evidence type="ECO:0000259" key="10">
    <source>
        <dbReference type="PROSITE" id="PS51379"/>
    </source>
</evidence>
<evidence type="ECO:0000256" key="8">
    <source>
        <dbReference type="ARBA" id="ARBA00023004"/>
    </source>
</evidence>
<keyword evidence="9" id="KW-0411">Iron-sulfur</keyword>
<proteinExistence type="inferred from homology"/>
<dbReference type="GO" id="GO:0016491">
    <property type="term" value="F:oxidoreductase activity"/>
    <property type="evidence" value="ECO:0007669"/>
    <property type="project" value="UniProtKB-KW"/>
</dbReference>
<dbReference type="InterPro" id="IPR017900">
    <property type="entry name" value="4Fe4S_Fe_S_CS"/>
</dbReference>
<keyword evidence="12" id="KW-0670">Pyruvate</keyword>
<dbReference type="PANTHER" id="PTHR30352:SF4">
    <property type="entry name" value="PYRUVATE FORMATE-LYASE 2-ACTIVATING ENZYME"/>
    <property type="match status" value="1"/>
</dbReference>
<evidence type="ECO:0000256" key="9">
    <source>
        <dbReference type="ARBA" id="ARBA00023014"/>
    </source>
</evidence>
<evidence type="ECO:0000256" key="3">
    <source>
        <dbReference type="ARBA" id="ARBA00011245"/>
    </source>
</evidence>
<organism evidence="12 13">
    <name type="scientific">Desulfovibrio legallii</name>
    <dbReference type="NCBI Taxonomy" id="571438"/>
    <lineage>
        <taxon>Bacteria</taxon>
        <taxon>Pseudomonadati</taxon>
        <taxon>Thermodesulfobacteriota</taxon>
        <taxon>Desulfovibrionia</taxon>
        <taxon>Desulfovibrionales</taxon>
        <taxon>Desulfovibrionaceae</taxon>
        <taxon>Desulfovibrio</taxon>
    </lineage>
</organism>
<protein>
    <submittedName>
        <fullName evidence="12">Pyruvate formate lyase activating enzyme</fullName>
    </submittedName>
</protein>
<comment type="similarity">
    <text evidence="2">Belongs to the organic radical-activating enzymes family.</text>
</comment>
<evidence type="ECO:0000256" key="6">
    <source>
        <dbReference type="ARBA" id="ARBA00022723"/>
    </source>
</evidence>
<dbReference type="InterPro" id="IPR017896">
    <property type="entry name" value="4Fe4S_Fe-S-bd"/>
</dbReference>
<evidence type="ECO:0000256" key="1">
    <source>
        <dbReference type="ARBA" id="ARBA00001966"/>
    </source>
</evidence>
<dbReference type="SUPFAM" id="SSF102114">
    <property type="entry name" value="Radical SAM enzymes"/>
    <property type="match status" value="1"/>
</dbReference>
<dbReference type="PIRSF" id="PIRSF000371">
    <property type="entry name" value="PFL_act_enz"/>
    <property type="match status" value="1"/>
</dbReference>
<keyword evidence="5" id="KW-0949">S-adenosyl-L-methionine</keyword>
<feature type="domain" description="4Fe-4S ferredoxin-type" evidence="10">
    <location>
        <begin position="79"/>
        <end position="109"/>
    </location>
</feature>
<dbReference type="Gene3D" id="3.30.70.20">
    <property type="match status" value="1"/>
</dbReference>
<keyword evidence="8" id="KW-0408">Iron</keyword>
<dbReference type="AlphaFoldDB" id="A0A1G7JQ22"/>
<dbReference type="EMBL" id="FNBX01000003">
    <property type="protein sequence ID" value="SDF27050.1"/>
    <property type="molecule type" value="Genomic_DNA"/>
</dbReference>
<dbReference type="NCBIfam" id="TIGR04395">
    <property type="entry name" value="cutC_activ_rSAM"/>
    <property type="match status" value="1"/>
</dbReference>
<dbReference type="InterPro" id="IPR030905">
    <property type="entry name" value="CutC_activ_rSAM"/>
</dbReference>
<dbReference type="InterPro" id="IPR007197">
    <property type="entry name" value="rSAM"/>
</dbReference>
<evidence type="ECO:0000256" key="5">
    <source>
        <dbReference type="ARBA" id="ARBA00022691"/>
    </source>
</evidence>
<dbReference type="Pfam" id="PF13187">
    <property type="entry name" value="Fer4_9"/>
    <property type="match status" value="1"/>
</dbReference>
<dbReference type="PROSITE" id="PS51379">
    <property type="entry name" value="4FE4S_FER_2"/>
    <property type="match status" value="2"/>
</dbReference>
<evidence type="ECO:0000256" key="7">
    <source>
        <dbReference type="ARBA" id="ARBA00023002"/>
    </source>
</evidence>